<dbReference type="AlphaFoldDB" id="A0A2W2B8A4"/>
<reference evidence="2 3" key="1">
    <citation type="submission" date="2018-01" db="EMBL/GenBank/DDBJ databases">
        <title>Draft genome sequence of Jiangella sp. GTF31.</title>
        <authorList>
            <person name="Sahin N."/>
            <person name="Ay H."/>
            <person name="Saygin H."/>
        </authorList>
    </citation>
    <scope>NUCLEOTIDE SEQUENCE [LARGE SCALE GENOMIC DNA]</scope>
    <source>
        <strain evidence="2 3">GTF31</strain>
    </source>
</reference>
<dbReference type="PANTHER" id="PTHR43649:SF12">
    <property type="entry name" value="DIACETYLCHITOBIOSE BINDING PROTEIN DASA"/>
    <property type="match status" value="1"/>
</dbReference>
<name>A0A2W2B8A4_9ACTN</name>
<comment type="caution">
    <text evidence="2">The sequence shown here is derived from an EMBL/GenBank/DDBJ whole genome shotgun (WGS) entry which is preliminary data.</text>
</comment>
<dbReference type="SUPFAM" id="SSF53850">
    <property type="entry name" value="Periplasmic binding protein-like II"/>
    <property type="match status" value="1"/>
</dbReference>
<proteinExistence type="predicted"/>
<dbReference type="PANTHER" id="PTHR43649">
    <property type="entry name" value="ARABINOSE-BINDING PROTEIN-RELATED"/>
    <property type="match status" value="1"/>
</dbReference>
<dbReference type="Proteomes" id="UP000248764">
    <property type="component" value="Unassembled WGS sequence"/>
</dbReference>
<organism evidence="2 3">
    <name type="scientific">Jiangella anatolica</name>
    <dbReference type="NCBI Taxonomy" id="2670374"/>
    <lineage>
        <taxon>Bacteria</taxon>
        <taxon>Bacillati</taxon>
        <taxon>Actinomycetota</taxon>
        <taxon>Actinomycetes</taxon>
        <taxon>Jiangellales</taxon>
        <taxon>Jiangellaceae</taxon>
        <taxon>Jiangella</taxon>
    </lineage>
</organism>
<feature type="chain" id="PRO_5015957837" description="ABC transporter substrate-binding protein" evidence="1">
    <location>
        <begin position="23"/>
        <end position="430"/>
    </location>
</feature>
<gene>
    <name evidence="2" type="ORF">C1I92_21650</name>
</gene>
<keyword evidence="1" id="KW-0732">Signal</keyword>
<keyword evidence="3" id="KW-1185">Reference proteome</keyword>
<feature type="signal peptide" evidence="1">
    <location>
        <begin position="1"/>
        <end position="22"/>
    </location>
</feature>
<dbReference type="RefSeq" id="WP_111256728.1">
    <property type="nucleotide sequence ID" value="NZ_POTW01000060.1"/>
</dbReference>
<sequence length="430" mass="44602">MRTRSIARAALVASVLPLAACASDSGPDASTAAAADIADCDPADSTLTITHQPPAAEAVAVAVEAMNREYPELEITVNAVQAATYDEFTRTVVGDIAVGNRPDMIVSGLGQLPFWVEQYQPAPIDVDALPATYRRAFLTAGTIDGDVYLAPAQVSVPFLAVNQTMLDQAGAGDAEDIRTYDDLIEAARKVTAMTGQPSVTIATHNIPDWLSQAFVQGAGGTFITGDGRPAFGDGLGVDAISIWSRLHAENLELGIVQDAESQAAFDSGTAAFLVTSSAGIAARVENIGDAFEWAAVDLPTVNGEQGPAPAGGNGWIVLSDDPCRAAFANAALAHLLSTDGVLAASGTSFSYIPVDTAAAEELLASDAVTQQTTYAWSFDGEITPWGGWRGDATAEVIGAFRTMAQQLQAGADPEQTIQTAVTTIDQLVAE</sequence>
<dbReference type="Gene3D" id="3.40.190.10">
    <property type="entry name" value="Periplasmic binding protein-like II"/>
    <property type="match status" value="1"/>
</dbReference>
<evidence type="ECO:0008006" key="4">
    <source>
        <dbReference type="Google" id="ProtNLM"/>
    </source>
</evidence>
<protein>
    <recommendedName>
        <fullName evidence="4">ABC transporter substrate-binding protein</fullName>
    </recommendedName>
</protein>
<dbReference type="EMBL" id="POTW01000060">
    <property type="protein sequence ID" value="PZF81360.1"/>
    <property type="molecule type" value="Genomic_DNA"/>
</dbReference>
<evidence type="ECO:0000256" key="1">
    <source>
        <dbReference type="SAM" id="SignalP"/>
    </source>
</evidence>
<dbReference type="InterPro" id="IPR050490">
    <property type="entry name" value="Bact_solute-bd_prot1"/>
</dbReference>
<evidence type="ECO:0000313" key="2">
    <source>
        <dbReference type="EMBL" id="PZF81360.1"/>
    </source>
</evidence>
<accession>A0A2W2B8A4</accession>
<evidence type="ECO:0000313" key="3">
    <source>
        <dbReference type="Proteomes" id="UP000248764"/>
    </source>
</evidence>